<evidence type="ECO:0000313" key="2">
    <source>
        <dbReference type="Proteomes" id="UP000245838"/>
    </source>
</evidence>
<reference evidence="1 2" key="1">
    <citation type="submission" date="2015-05" db="EMBL/GenBank/DDBJ databases">
        <authorList>
            <person name="Goodhead I."/>
        </authorList>
    </citation>
    <scope>NUCLEOTIDE SEQUENCE [LARGE SCALE GENOMIC DNA]</scope>
    <source>
        <strain evidence="2">morsitans</strain>
    </source>
</reference>
<name>A0A193QK48_SODGM</name>
<dbReference type="NCBIfam" id="TIGR01731">
    <property type="entry name" value="fil_hemag_20aa"/>
    <property type="match status" value="2"/>
</dbReference>
<evidence type="ECO:0000313" key="1">
    <source>
        <dbReference type="EMBL" id="CRL45463.1"/>
    </source>
</evidence>
<protein>
    <submittedName>
        <fullName evidence="1">Uncharacterized protein</fullName>
    </submittedName>
</protein>
<dbReference type="EMBL" id="LN854557">
    <property type="protein sequence ID" value="CRL45463.1"/>
    <property type="molecule type" value="Genomic_DNA"/>
</dbReference>
<dbReference type="InterPro" id="IPR010069">
    <property type="entry name" value="CdiA_FHA1_rpt"/>
</dbReference>
<dbReference type="Proteomes" id="UP000245838">
    <property type="component" value="Chromosome sggmmb4_Chromosome"/>
</dbReference>
<accession>A0A193QK48</accession>
<dbReference type="BioCyc" id="SGLO343509:SGP1_RS12580-MONOMER"/>
<dbReference type="AlphaFoldDB" id="A0A193QK48"/>
<dbReference type="RefSeq" id="WP_041866967.1">
    <property type="nucleotide sequence ID" value="NC_007712.1"/>
</dbReference>
<gene>
    <name evidence="1" type="ORF">SGGMMB4_03202</name>
</gene>
<proteinExistence type="predicted"/>
<organism evidence="1 2">
    <name type="scientific">Sodalis glossinidius (strain morsitans)</name>
    <dbReference type="NCBI Taxonomy" id="343509"/>
    <lineage>
        <taxon>Bacteria</taxon>
        <taxon>Pseudomonadati</taxon>
        <taxon>Pseudomonadota</taxon>
        <taxon>Gammaproteobacteria</taxon>
        <taxon>Enterobacterales</taxon>
        <taxon>Bruguierivoracaceae</taxon>
        <taxon>Sodalis</taxon>
    </lineage>
</organism>
<sequence>MNSGALLNAGGRLQSVEYLQLNTHGQRLNNAHSRNAGILSGGNLWLNAGEIDNTSGLMAAAGETRVSNAFTTVMAEMTHESIYHGGDRLGGSR</sequence>